<organism evidence="6">
    <name type="scientific">freshwater metagenome</name>
    <dbReference type="NCBI Taxonomy" id="449393"/>
    <lineage>
        <taxon>unclassified sequences</taxon>
        <taxon>metagenomes</taxon>
        <taxon>ecological metagenomes</taxon>
    </lineage>
</organism>
<evidence type="ECO:0000256" key="3">
    <source>
        <dbReference type="ARBA" id="ARBA00022827"/>
    </source>
</evidence>
<dbReference type="InterPro" id="IPR036188">
    <property type="entry name" value="FAD/NAD-bd_sf"/>
</dbReference>
<dbReference type="NCBIfam" id="NF005510">
    <property type="entry name" value="PRK07121.1-3"/>
    <property type="match status" value="1"/>
</dbReference>
<dbReference type="EMBL" id="CAEZWM010000275">
    <property type="protein sequence ID" value="CAB4673785.1"/>
    <property type="molecule type" value="Genomic_DNA"/>
</dbReference>
<dbReference type="InterPro" id="IPR027477">
    <property type="entry name" value="Succ_DH/fumarate_Rdtase_cat_sf"/>
</dbReference>
<accession>A0A6J6MMH5</accession>
<feature type="domain" description="FAD-dependent oxidoreductase 2 FAD-binding" evidence="5">
    <location>
        <begin position="37"/>
        <end position="469"/>
    </location>
</feature>
<evidence type="ECO:0000256" key="1">
    <source>
        <dbReference type="ARBA" id="ARBA00001974"/>
    </source>
</evidence>
<dbReference type="Pfam" id="PF00890">
    <property type="entry name" value="FAD_binding_2"/>
    <property type="match status" value="1"/>
</dbReference>
<keyword evidence="4" id="KW-0560">Oxidoreductase</keyword>
<dbReference type="InterPro" id="IPR003953">
    <property type="entry name" value="FAD-dep_OxRdtase_2_FAD-bd"/>
</dbReference>
<dbReference type="Gene3D" id="3.90.700.10">
    <property type="entry name" value="Succinate dehydrogenase/fumarate reductase flavoprotein, catalytic domain"/>
    <property type="match status" value="1"/>
</dbReference>
<dbReference type="SUPFAM" id="SSF51905">
    <property type="entry name" value="FAD/NAD(P)-binding domain"/>
    <property type="match status" value="1"/>
</dbReference>
<dbReference type="InterPro" id="IPR050315">
    <property type="entry name" value="FAD-oxidoreductase_2"/>
</dbReference>
<sequence length="497" mass="52368">MSTNNSLGEATDAAQDAVLPIAPLDASEVTQWDIETDVAVVGLGIAGTCAAISAHEAGARVAAFERGGAGGGTSALSGGLIYLGGGTPIQEACGYTDTAENMERFLLEACGPDADADKVHAYCQGSVAHYNWLVDHGVPFKGEFCDEPNREPITDAGLCFSGGEDSWPFNTIADVVPRGHHPQFPDTAGGFLMECLTGALAKTDVAVHTDARVERLIVDAGRVVGLVARVDGRDLHVCATGGVILCAGGFIFNEEMLARYCPEALRPFSAWRVGTDNDDGRGIRLGEGAGGTTTRMDSVECALPIGPPHRMARALLVGKDGKRFINEDTYTGRIGHRALVDQQGEIYMIVSEEIFEVNFVGMRITWAAETPEELAADVGLPADVLAETIATYNQHAENGTDPEWHKEPDFLVPLRPPYGAIDLRVDSKAIYAPFTLGGLKTDPDSHVLDPSGVPVPGLYAAGRSTAGIAAHGYVSGISLGDGSFFGRRAGESAARKK</sequence>
<dbReference type="GO" id="GO:0008202">
    <property type="term" value="P:steroid metabolic process"/>
    <property type="evidence" value="ECO:0007669"/>
    <property type="project" value="UniProtKB-ARBA"/>
</dbReference>
<reference evidence="6" key="1">
    <citation type="submission" date="2020-05" db="EMBL/GenBank/DDBJ databases">
        <authorList>
            <person name="Chiriac C."/>
            <person name="Salcher M."/>
            <person name="Ghai R."/>
            <person name="Kavagutti S V."/>
        </authorList>
    </citation>
    <scope>NUCLEOTIDE SEQUENCE</scope>
</reference>
<dbReference type="AlphaFoldDB" id="A0A6J6MMH5"/>
<gene>
    <name evidence="6" type="ORF">UFOPK2242_01611</name>
</gene>
<dbReference type="PANTHER" id="PTHR43400:SF10">
    <property type="entry name" value="3-OXOSTEROID 1-DEHYDROGENASE"/>
    <property type="match status" value="1"/>
</dbReference>
<evidence type="ECO:0000313" key="6">
    <source>
        <dbReference type="EMBL" id="CAB4673785.1"/>
    </source>
</evidence>
<protein>
    <submittedName>
        <fullName evidence="6">Unannotated protein</fullName>
    </submittedName>
</protein>
<evidence type="ECO:0000259" key="5">
    <source>
        <dbReference type="Pfam" id="PF00890"/>
    </source>
</evidence>
<proteinExistence type="predicted"/>
<keyword evidence="2" id="KW-0285">Flavoprotein</keyword>
<evidence type="ECO:0000256" key="2">
    <source>
        <dbReference type="ARBA" id="ARBA00022630"/>
    </source>
</evidence>
<name>A0A6J6MMH5_9ZZZZ</name>
<keyword evidence="3" id="KW-0274">FAD</keyword>
<comment type="cofactor">
    <cofactor evidence="1">
        <name>FAD</name>
        <dbReference type="ChEBI" id="CHEBI:57692"/>
    </cofactor>
</comment>
<dbReference type="SUPFAM" id="SSF56425">
    <property type="entry name" value="Succinate dehydrogenase/fumarate reductase flavoprotein, catalytic domain"/>
    <property type="match status" value="1"/>
</dbReference>
<dbReference type="PANTHER" id="PTHR43400">
    <property type="entry name" value="FUMARATE REDUCTASE"/>
    <property type="match status" value="1"/>
</dbReference>
<dbReference type="GO" id="GO:0016491">
    <property type="term" value="F:oxidoreductase activity"/>
    <property type="evidence" value="ECO:0007669"/>
    <property type="project" value="UniProtKB-KW"/>
</dbReference>
<dbReference type="Gene3D" id="3.50.50.60">
    <property type="entry name" value="FAD/NAD(P)-binding domain"/>
    <property type="match status" value="1"/>
</dbReference>
<evidence type="ECO:0000256" key="4">
    <source>
        <dbReference type="ARBA" id="ARBA00023002"/>
    </source>
</evidence>